<name>A0A9X2HM73_9SPHN</name>
<evidence type="ECO:0000313" key="4">
    <source>
        <dbReference type="Proteomes" id="UP001139451"/>
    </source>
</evidence>
<comment type="caution">
    <text evidence="3">The sequence shown here is derived from an EMBL/GenBank/DDBJ whole genome shotgun (WGS) entry which is preliminary data.</text>
</comment>
<evidence type="ECO:0000313" key="3">
    <source>
        <dbReference type="EMBL" id="MCP3732707.1"/>
    </source>
</evidence>
<accession>A0A9X2HM73</accession>
<protein>
    <submittedName>
        <fullName evidence="3">Nucleotidyltransferase domain-containing protein</fullName>
    </submittedName>
</protein>
<dbReference type="EMBL" id="JAMLDX010000022">
    <property type="protein sequence ID" value="MCP3732707.1"/>
    <property type="molecule type" value="Genomic_DNA"/>
</dbReference>
<gene>
    <name evidence="3" type="ORF">M9978_20010</name>
</gene>
<evidence type="ECO:0000259" key="2">
    <source>
        <dbReference type="Pfam" id="PF12281"/>
    </source>
</evidence>
<dbReference type="Proteomes" id="UP001139451">
    <property type="component" value="Unassembled WGS sequence"/>
</dbReference>
<feature type="domain" description="Nucleotidyltransferase-like" evidence="2">
    <location>
        <begin position="189"/>
        <end position="384"/>
    </location>
</feature>
<dbReference type="AlphaFoldDB" id="A0A9X2HM73"/>
<evidence type="ECO:0000256" key="1">
    <source>
        <dbReference type="SAM" id="Coils"/>
    </source>
</evidence>
<proteinExistence type="predicted"/>
<dbReference type="InterPro" id="IPR058575">
    <property type="entry name" value="NTP_transf_8_dom"/>
</dbReference>
<organism evidence="3 4">
    <name type="scientific">Sphingomonas tagetis</name>
    <dbReference type="NCBI Taxonomy" id="2949092"/>
    <lineage>
        <taxon>Bacteria</taxon>
        <taxon>Pseudomonadati</taxon>
        <taxon>Pseudomonadota</taxon>
        <taxon>Alphaproteobacteria</taxon>
        <taxon>Sphingomonadales</taxon>
        <taxon>Sphingomonadaceae</taxon>
        <taxon>Sphingomonas</taxon>
    </lineage>
</organism>
<keyword evidence="1" id="KW-0175">Coiled coil</keyword>
<reference evidence="3" key="1">
    <citation type="submission" date="2022-05" db="EMBL/GenBank/DDBJ databases">
        <title>Sphingomonas sp. strain MG17 Genome sequencing and assembly.</title>
        <authorList>
            <person name="Kim I."/>
        </authorList>
    </citation>
    <scope>NUCLEOTIDE SEQUENCE</scope>
    <source>
        <strain evidence="3">MG17</strain>
    </source>
</reference>
<feature type="coiled-coil region" evidence="1">
    <location>
        <begin position="143"/>
        <end position="170"/>
    </location>
</feature>
<keyword evidence="4" id="KW-1185">Reference proteome</keyword>
<sequence>MRTAGGAPRSLGAASRLALDVLADTRARDRPSTRTHAGSGARYLPHNLQRFPICGAKLDFWPFTPQIRHSDQLRGKSVSLQSFSSEQSRVIVNLEQAYQVWMEALRTLNGLPYNMRIKEVSGREYLYEVTDRLGTMKSKGPVNEQKLAEFDEYKAEKAALKERLAQSKATLKEQASLYRALRLPMLPTEAGKILREADRMRFLGQQAMVVGTNALVAYALEANAFIRDAPDATLDFDLALTAVETDDDWPTLWKVLKEVDMTYTVNSERPFQARNAKAYEVEILAAPSRVGGQATRDRPRPVPLPEQEWLLEGRPIDRVVGVQDGEAARLVVPDPRWFALHKLWMAEKPERNPQKKPKDAKQGVALLNAVWLTMPHYKLDADFRDTLPAELLPHFERWDAQKPAG</sequence>
<dbReference type="Pfam" id="PF12281">
    <property type="entry name" value="NTP_transf_8"/>
    <property type="match status" value="1"/>
</dbReference>